<sequence>MLHIAEQPQCGFPQDPQLKPERQQPQTSSEIIAAAATQALSEFEEQTREALEELNKELNQHINQFPDVLRKTVTLREFLTKYDGKVERYISLTRLDNQVSTEKTEPKPFKPRISVVIEKHISLRESLDQAAFSVDQSEKDAAITNTKESAESESNSPIKKAPSARELRSKTVVRKLPTRHKKAGNVDTNAIVPDLDKLVKSSAKAANNASKTKSALPNGTDFAGLNSLESTATSPDARLASRLQKSSTSNYQMEETESETERPRKKLGRPAKASISTASSHTKVPATPSISRMLPQTPSTRLRRVKAGEQLMSVNGSPVIDQYNASHSELNDTNWRNSISSARRITLRSSMSLTSNELAKSFEPASSQHRTLWKKKAKVTTKSKAGSKKKVVNLEDDFDPANQNPLLVMKLDDGTVVDFDAAVSGTLLNQQLADSQRREVADQIRNVQSQLSNLLDSMGIE</sequence>
<keyword evidence="1" id="KW-0175">Coiled coil</keyword>
<dbReference type="AlphaFoldDB" id="A0A177WAT0"/>
<feature type="compositionally biased region" description="Polar residues" evidence="2">
    <location>
        <begin position="243"/>
        <end position="253"/>
    </location>
</feature>
<evidence type="ECO:0000256" key="1">
    <source>
        <dbReference type="SAM" id="Coils"/>
    </source>
</evidence>
<feature type="region of interest" description="Disordered" evidence="2">
    <location>
        <begin position="226"/>
        <end position="299"/>
    </location>
</feature>
<dbReference type="OrthoDB" id="10610354at2759"/>
<proteinExistence type="predicted"/>
<reference evidence="4 5" key="2">
    <citation type="submission" date="2016-05" db="EMBL/GenBank/DDBJ databases">
        <title>Lineage-specific infection strategies underlie the spectrum of fungal disease in amphibians.</title>
        <authorList>
            <person name="Cuomo C.A."/>
            <person name="Farrer R.A."/>
            <person name="James T."/>
            <person name="Longcore J."/>
            <person name="Birren B."/>
        </authorList>
    </citation>
    <scope>NUCLEOTIDE SEQUENCE [LARGE SCALE GENOMIC DNA]</scope>
    <source>
        <strain evidence="4 5">JEL423</strain>
    </source>
</reference>
<feature type="domain" description="Borealin C-terminal" evidence="3">
    <location>
        <begin position="264"/>
        <end position="324"/>
    </location>
</feature>
<name>A0A177WAT0_BATDL</name>
<feature type="compositionally biased region" description="Polar residues" evidence="2">
    <location>
        <begin position="274"/>
        <end position="299"/>
    </location>
</feature>
<dbReference type="InterPro" id="IPR046466">
    <property type="entry name" value="Borealin_C"/>
</dbReference>
<dbReference type="Proteomes" id="UP000077115">
    <property type="component" value="Unassembled WGS sequence"/>
</dbReference>
<evidence type="ECO:0000313" key="5">
    <source>
        <dbReference type="Proteomes" id="UP000077115"/>
    </source>
</evidence>
<protein>
    <recommendedName>
        <fullName evidence="3">Borealin C-terminal domain-containing protein</fullName>
    </recommendedName>
</protein>
<evidence type="ECO:0000313" key="4">
    <source>
        <dbReference type="EMBL" id="OAJ36835.1"/>
    </source>
</evidence>
<evidence type="ECO:0000259" key="3">
    <source>
        <dbReference type="Pfam" id="PF10512"/>
    </source>
</evidence>
<feature type="region of interest" description="Disordered" evidence="2">
    <location>
        <begin position="1"/>
        <end position="29"/>
    </location>
</feature>
<evidence type="ECO:0000256" key="2">
    <source>
        <dbReference type="SAM" id="MobiDB-lite"/>
    </source>
</evidence>
<dbReference type="EMBL" id="DS022300">
    <property type="protein sequence ID" value="OAJ36835.1"/>
    <property type="molecule type" value="Genomic_DNA"/>
</dbReference>
<dbReference type="VEuPathDB" id="FungiDB:BDEG_20961"/>
<gene>
    <name evidence="4" type="ORF">BDEG_20961</name>
</gene>
<feature type="region of interest" description="Disordered" evidence="2">
    <location>
        <begin position="134"/>
        <end position="169"/>
    </location>
</feature>
<dbReference type="Pfam" id="PF10512">
    <property type="entry name" value="Borealin"/>
    <property type="match status" value="1"/>
</dbReference>
<accession>A0A177WAT0</accession>
<feature type="coiled-coil region" evidence="1">
    <location>
        <begin position="33"/>
        <end position="71"/>
    </location>
</feature>
<reference evidence="4 5" key="1">
    <citation type="submission" date="2006-10" db="EMBL/GenBank/DDBJ databases">
        <title>The Genome Sequence of Batrachochytrium dendrobatidis JEL423.</title>
        <authorList>
            <consortium name="The Broad Institute Genome Sequencing Platform"/>
            <person name="Birren B."/>
            <person name="Lander E."/>
            <person name="Galagan J."/>
            <person name="Cuomo C."/>
            <person name="Devon K."/>
            <person name="Jaffe D."/>
            <person name="Butler J."/>
            <person name="Alvarez P."/>
            <person name="Gnerre S."/>
            <person name="Grabherr M."/>
            <person name="Kleber M."/>
            <person name="Mauceli E."/>
            <person name="Brockman W."/>
            <person name="Young S."/>
            <person name="LaButti K."/>
            <person name="Sykes S."/>
            <person name="DeCaprio D."/>
            <person name="Crawford M."/>
            <person name="Koehrsen M."/>
            <person name="Engels R."/>
            <person name="Montgomery P."/>
            <person name="Pearson M."/>
            <person name="Howarth C."/>
            <person name="Larson L."/>
            <person name="White J."/>
            <person name="O'Leary S."/>
            <person name="Kodira C."/>
            <person name="Zeng Q."/>
            <person name="Yandava C."/>
            <person name="Alvarado L."/>
            <person name="Longcore J."/>
            <person name="James T."/>
        </authorList>
    </citation>
    <scope>NUCLEOTIDE SEQUENCE [LARGE SCALE GENOMIC DNA]</scope>
    <source>
        <strain evidence="4 5">JEL423</strain>
    </source>
</reference>
<organism evidence="4 5">
    <name type="scientific">Batrachochytrium dendrobatidis (strain JEL423)</name>
    <dbReference type="NCBI Taxonomy" id="403673"/>
    <lineage>
        <taxon>Eukaryota</taxon>
        <taxon>Fungi</taxon>
        <taxon>Fungi incertae sedis</taxon>
        <taxon>Chytridiomycota</taxon>
        <taxon>Chytridiomycota incertae sedis</taxon>
        <taxon>Chytridiomycetes</taxon>
        <taxon>Rhizophydiales</taxon>
        <taxon>Rhizophydiales incertae sedis</taxon>
        <taxon>Batrachochytrium</taxon>
    </lineage>
</organism>
<feature type="compositionally biased region" description="Polar residues" evidence="2">
    <location>
        <begin position="143"/>
        <end position="157"/>
    </location>
</feature>